<sequence>MSVRRWAALAIAFATSVLCAWPATADPIGEVIEPTRTLESVLPTPLDDPFSVPPAGYADRPAGAVLRHRPASAGPLPVPVRTTQLSVRSTDVQGRPIPVIATVVVPTAPWTGSGPRPVVGYNLAIDSLGHTCAPSYQLSHGLSAEMALAASFLTKNYALVITDYQGPREAYAAGRLAAHAVLDALRGALHLPELGLSPDAPVAVTGYSGGAIASGWTAELAGTYAPELNLTGVALGGIPADYRLLLGSMNGRNLASSLFLAAALGVAREYPELLTLLNDNGWRLAGIAKDMCLGALAAPGVLAPIPIEAMSDIPDVLNTPIAQRVLTENRLGGRAPSVPVYLYQGEQDPWITVQNADNLYADWCAAGATAQLQRYLGEHMTAALVGAPGAYAWIDDRLAGRPVEPGCETG</sequence>
<dbReference type="PIRSF" id="PIRSF029171">
    <property type="entry name" value="Esterase_LipA"/>
    <property type="match status" value="1"/>
</dbReference>
<dbReference type="InterPro" id="IPR005152">
    <property type="entry name" value="Lipase_secreted"/>
</dbReference>
<evidence type="ECO:0000313" key="2">
    <source>
        <dbReference type="EMBL" id="QXQ15627.1"/>
    </source>
</evidence>
<dbReference type="SUPFAM" id="SSF53474">
    <property type="entry name" value="alpha/beta-Hydrolases"/>
    <property type="match status" value="1"/>
</dbReference>
<proteinExistence type="predicted"/>
<keyword evidence="3" id="KW-1185">Reference proteome</keyword>
<dbReference type="Gene3D" id="3.40.50.1820">
    <property type="entry name" value="alpha/beta hydrolase"/>
    <property type="match status" value="1"/>
</dbReference>
<reference evidence="2" key="1">
    <citation type="submission" date="2021-07" db="EMBL/GenBank/DDBJ databases">
        <title>Candidatus Kaistella beijingensis sp. nov. isolated from a municipal wastewater treatment plant is involved in sludge foaming.</title>
        <authorList>
            <person name="Song Y."/>
            <person name="Liu S.-J."/>
        </authorList>
    </citation>
    <scope>NUCLEOTIDE SEQUENCE</scope>
    <source>
        <strain evidence="2">DSM 43998</strain>
    </source>
</reference>
<name>A0ABX8SEP5_9ACTN</name>
<keyword evidence="1" id="KW-0732">Signal</keyword>
<gene>
    <name evidence="2" type="ORF">KV203_02420</name>
</gene>
<accession>A0ABX8SEP5</accession>
<evidence type="ECO:0000313" key="3">
    <source>
        <dbReference type="Proteomes" id="UP000887023"/>
    </source>
</evidence>
<feature type="signal peptide" evidence="1">
    <location>
        <begin position="1"/>
        <end position="25"/>
    </location>
</feature>
<dbReference type="PANTHER" id="PTHR34853">
    <property type="match status" value="1"/>
</dbReference>
<feature type="chain" id="PRO_5045541463" evidence="1">
    <location>
        <begin position="26"/>
        <end position="410"/>
    </location>
</feature>
<dbReference type="EMBL" id="CP079105">
    <property type="protein sequence ID" value="QXQ15627.1"/>
    <property type="molecule type" value="Genomic_DNA"/>
</dbReference>
<evidence type="ECO:0000256" key="1">
    <source>
        <dbReference type="SAM" id="SignalP"/>
    </source>
</evidence>
<dbReference type="Gene3D" id="1.10.260.130">
    <property type="match status" value="1"/>
</dbReference>
<dbReference type="Proteomes" id="UP000887023">
    <property type="component" value="Chromosome"/>
</dbReference>
<dbReference type="PANTHER" id="PTHR34853:SF1">
    <property type="entry name" value="LIPASE 5"/>
    <property type="match status" value="1"/>
</dbReference>
<organism evidence="2 3">
    <name type="scientific">Skermania pinensis</name>
    <dbReference type="NCBI Taxonomy" id="39122"/>
    <lineage>
        <taxon>Bacteria</taxon>
        <taxon>Bacillati</taxon>
        <taxon>Actinomycetota</taxon>
        <taxon>Actinomycetes</taxon>
        <taxon>Mycobacteriales</taxon>
        <taxon>Gordoniaceae</taxon>
        <taxon>Skermania</taxon>
    </lineage>
</organism>
<dbReference type="InterPro" id="IPR029058">
    <property type="entry name" value="AB_hydrolase_fold"/>
</dbReference>
<protein>
    <submittedName>
        <fullName evidence="2">Lipase family protein</fullName>
    </submittedName>
</protein>
<dbReference type="Pfam" id="PF03583">
    <property type="entry name" value="LIP"/>
    <property type="match status" value="1"/>
</dbReference>